<dbReference type="Proteomes" id="UP000191663">
    <property type="component" value="Unassembled WGS sequence"/>
</dbReference>
<dbReference type="GO" id="GO:0055085">
    <property type="term" value="P:transmembrane transport"/>
    <property type="evidence" value="ECO:0007669"/>
    <property type="project" value="InterPro"/>
</dbReference>
<evidence type="ECO:0000259" key="10">
    <source>
        <dbReference type="PROSITE" id="PS52015"/>
    </source>
</evidence>
<name>A0A1V4QGS1_UNCW3</name>
<keyword evidence="8" id="KW-1133">Transmembrane helix</keyword>
<dbReference type="PANTHER" id="PTHR33446">
    <property type="entry name" value="PROTEIN TONB-RELATED"/>
    <property type="match status" value="1"/>
</dbReference>
<accession>A0A1V4QGS1</accession>
<evidence type="ECO:0000256" key="7">
    <source>
        <dbReference type="ARBA" id="ARBA00022927"/>
    </source>
</evidence>
<evidence type="ECO:0000256" key="5">
    <source>
        <dbReference type="ARBA" id="ARBA00022519"/>
    </source>
</evidence>
<evidence type="ECO:0000256" key="6">
    <source>
        <dbReference type="ARBA" id="ARBA00022692"/>
    </source>
</evidence>
<dbReference type="GO" id="GO:0031992">
    <property type="term" value="F:energy transducer activity"/>
    <property type="evidence" value="ECO:0007669"/>
    <property type="project" value="TreeGrafter"/>
</dbReference>
<organism evidence="11 12">
    <name type="scientific">candidate division WOR-3 bacterium 4484_100</name>
    <dbReference type="NCBI Taxonomy" id="1936077"/>
    <lineage>
        <taxon>Bacteria</taxon>
        <taxon>Bacteria division WOR-3</taxon>
    </lineage>
</organism>
<evidence type="ECO:0000256" key="4">
    <source>
        <dbReference type="ARBA" id="ARBA00022475"/>
    </source>
</evidence>
<dbReference type="EMBL" id="MUKB01000014">
    <property type="protein sequence ID" value="OPX18442.1"/>
    <property type="molecule type" value="Genomic_DNA"/>
</dbReference>
<evidence type="ECO:0000256" key="3">
    <source>
        <dbReference type="ARBA" id="ARBA00022448"/>
    </source>
</evidence>
<dbReference type="PROSITE" id="PS52015">
    <property type="entry name" value="TONB_CTD"/>
    <property type="match status" value="1"/>
</dbReference>
<dbReference type="AlphaFoldDB" id="A0A1V4QGS1"/>
<keyword evidence="6" id="KW-0812">Transmembrane</keyword>
<protein>
    <recommendedName>
        <fullName evidence="10">TonB C-terminal domain-containing protein</fullName>
    </recommendedName>
</protein>
<evidence type="ECO:0000256" key="8">
    <source>
        <dbReference type="ARBA" id="ARBA00022989"/>
    </source>
</evidence>
<dbReference type="Pfam" id="PF03544">
    <property type="entry name" value="TonB_C"/>
    <property type="match status" value="1"/>
</dbReference>
<proteinExistence type="inferred from homology"/>
<dbReference type="InterPro" id="IPR037682">
    <property type="entry name" value="TonB_C"/>
</dbReference>
<keyword evidence="4" id="KW-1003">Cell membrane</keyword>
<reference evidence="12" key="1">
    <citation type="submission" date="2017-01" db="EMBL/GenBank/DDBJ databases">
        <title>Novel pathways for hydrocarbon cycling and metabolic interdependencies in hydrothermal sediment communities.</title>
        <authorList>
            <person name="Dombrowski N."/>
            <person name="Seitz K."/>
            <person name="Teske A."/>
            <person name="Baker B."/>
        </authorList>
    </citation>
    <scope>NUCLEOTIDE SEQUENCE [LARGE SCALE GENOMIC DNA]</scope>
</reference>
<sequence length="245" mass="28455">MNKAIIWPVLLLIHCSTNRMVVVPVLLDYKVCYPAEARKMGLEGVVTVKVLVGKNGRAEEVFIYESAGNYLLDSAAVHSARTFIFSPAIQGKQPVKAWVIVPLEFRIGSINLEEWVIEVKSLLKRIKDPKKDTEEIEQLYELYKQFIYSSLENSIEEANYYVKEVVMEPIAEIWKGFWTRYPARVLLFLDIMERFSDTFTALVVRADFNEFFKDEKLDMERSLHEEEANLLIRRIVETLQSLDIP</sequence>
<evidence type="ECO:0000313" key="11">
    <source>
        <dbReference type="EMBL" id="OPX18442.1"/>
    </source>
</evidence>
<keyword evidence="9" id="KW-0472">Membrane</keyword>
<feature type="domain" description="TonB C-terminal" evidence="10">
    <location>
        <begin position="18"/>
        <end position="114"/>
    </location>
</feature>
<dbReference type="GO" id="GO:0015031">
    <property type="term" value="P:protein transport"/>
    <property type="evidence" value="ECO:0007669"/>
    <property type="project" value="UniProtKB-KW"/>
</dbReference>
<gene>
    <name evidence="11" type="ORF">BXT86_01190</name>
</gene>
<keyword evidence="3" id="KW-0813">Transport</keyword>
<dbReference type="Gene3D" id="3.30.1150.10">
    <property type="match status" value="1"/>
</dbReference>
<comment type="caution">
    <text evidence="11">The sequence shown here is derived from an EMBL/GenBank/DDBJ whole genome shotgun (WGS) entry which is preliminary data.</text>
</comment>
<dbReference type="NCBIfam" id="TIGR01352">
    <property type="entry name" value="tonB_Cterm"/>
    <property type="match status" value="1"/>
</dbReference>
<evidence type="ECO:0000256" key="1">
    <source>
        <dbReference type="ARBA" id="ARBA00004383"/>
    </source>
</evidence>
<dbReference type="InterPro" id="IPR051045">
    <property type="entry name" value="TonB-dependent_transducer"/>
</dbReference>
<dbReference type="PANTHER" id="PTHR33446:SF2">
    <property type="entry name" value="PROTEIN TONB"/>
    <property type="match status" value="1"/>
</dbReference>
<dbReference type="InterPro" id="IPR006260">
    <property type="entry name" value="TonB/TolA_C"/>
</dbReference>
<keyword evidence="7" id="KW-0653">Protein transport</keyword>
<evidence type="ECO:0000256" key="9">
    <source>
        <dbReference type="ARBA" id="ARBA00023136"/>
    </source>
</evidence>
<dbReference type="GO" id="GO:0098797">
    <property type="term" value="C:plasma membrane protein complex"/>
    <property type="evidence" value="ECO:0007669"/>
    <property type="project" value="TreeGrafter"/>
</dbReference>
<evidence type="ECO:0000313" key="12">
    <source>
        <dbReference type="Proteomes" id="UP000191663"/>
    </source>
</evidence>
<evidence type="ECO:0000256" key="2">
    <source>
        <dbReference type="ARBA" id="ARBA00006555"/>
    </source>
</evidence>
<comment type="similarity">
    <text evidence="2">Belongs to the TonB family.</text>
</comment>
<comment type="subcellular location">
    <subcellularLocation>
        <location evidence="1">Cell inner membrane</location>
        <topology evidence="1">Single-pass membrane protein</topology>
        <orientation evidence="1">Periplasmic side</orientation>
    </subcellularLocation>
</comment>
<keyword evidence="5" id="KW-0997">Cell inner membrane</keyword>
<dbReference type="SUPFAM" id="SSF74653">
    <property type="entry name" value="TolA/TonB C-terminal domain"/>
    <property type="match status" value="1"/>
</dbReference>